<sequence length="236" mass="26631">MTKSSVLCHNNTHDLQFANPKVHTQHHHPPRRTMHTNSANSEYPRRSSPLAHTLSITPTESPPPYTETPDPTSTPPPPHGAHLVQLRLRNMDILIEKYDASLRAVKSQAADELKRASEISGVLINNRNSRWYNHDSAAQAANDWTRLSAVRNHHSVRLGAWVLQRELQITSDFVARKRELQEGAVDEAVVESWMLGRGDEAAFPMPRVEDGAWMDGFIRVAQGNIRGFQLPRSTLY</sequence>
<feature type="region of interest" description="Disordered" evidence="1">
    <location>
        <begin position="1"/>
        <end position="82"/>
    </location>
</feature>
<feature type="compositionally biased region" description="Basic residues" evidence="1">
    <location>
        <begin position="23"/>
        <end position="34"/>
    </location>
</feature>
<evidence type="ECO:0000313" key="3">
    <source>
        <dbReference type="Proteomes" id="UP001321760"/>
    </source>
</evidence>
<reference evidence="2" key="1">
    <citation type="journal article" date="2023" name="Mol. Phylogenet. Evol.">
        <title>Genome-scale phylogeny and comparative genomics of the fungal order Sordariales.</title>
        <authorList>
            <person name="Hensen N."/>
            <person name="Bonometti L."/>
            <person name="Westerberg I."/>
            <person name="Brannstrom I.O."/>
            <person name="Guillou S."/>
            <person name="Cros-Aarteil S."/>
            <person name="Calhoun S."/>
            <person name="Haridas S."/>
            <person name="Kuo A."/>
            <person name="Mondo S."/>
            <person name="Pangilinan J."/>
            <person name="Riley R."/>
            <person name="LaButti K."/>
            <person name="Andreopoulos B."/>
            <person name="Lipzen A."/>
            <person name="Chen C."/>
            <person name="Yan M."/>
            <person name="Daum C."/>
            <person name="Ng V."/>
            <person name="Clum A."/>
            <person name="Steindorff A."/>
            <person name="Ohm R.A."/>
            <person name="Martin F."/>
            <person name="Silar P."/>
            <person name="Natvig D.O."/>
            <person name="Lalanne C."/>
            <person name="Gautier V."/>
            <person name="Ament-Velasquez S.L."/>
            <person name="Kruys A."/>
            <person name="Hutchinson M.I."/>
            <person name="Powell A.J."/>
            <person name="Barry K."/>
            <person name="Miller A.N."/>
            <person name="Grigoriev I.V."/>
            <person name="Debuchy R."/>
            <person name="Gladieux P."/>
            <person name="Hiltunen Thoren M."/>
            <person name="Johannesson H."/>
        </authorList>
    </citation>
    <scope>NUCLEOTIDE SEQUENCE</scope>
    <source>
        <strain evidence="2">PSN243</strain>
    </source>
</reference>
<reference evidence="2" key="2">
    <citation type="submission" date="2023-05" db="EMBL/GenBank/DDBJ databases">
        <authorList>
            <consortium name="Lawrence Berkeley National Laboratory"/>
            <person name="Steindorff A."/>
            <person name="Hensen N."/>
            <person name="Bonometti L."/>
            <person name="Westerberg I."/>
            <person name="Brannstrom I.O."/>
            <person name="Guillou S."/>
            <person name="Cros-Aarteil S."/>
            <person name="Calhoun S."/>
            <person name="Haridas S."/>
            <person name="Kuo A."/>
            <person name="Mondo S."/>
            <person name="Pangilinan J."/>
            <person name="Riley R."/>
            <person name="Labutti K."/>
            <person name="Andreopoulos B."/>
            <person name="Lipzen A."/>
            <person name="Chen C."/>
            <person name="Yanf M."/>
            <person name="Daum C."/>
            <person name="Ng V."/>
            <person name="Clum A."/>
            <person name="Ohm R."/>
            <person name="Martin F."/>
            <person name="Silar P."/>
            <person name="Natvig D."/>
            <person name="Lalanne C."/>
            <person name="Gautier V."/>
            <person name="Ament-Velasquez S.L."/>
            <person name="Kruys A."/>
            <person name="Hutchinson M.I."/>
            <person name="Powell A.J."/>
            <person name="Barry K."/>
            <person name="Miller A.N."/>
            <person name="Grigoriev I.V."/>
            <person name="Debuchy R."/>
            <person name="Gladieux P."/>
            <person name="Thoren M.H."/>
            <person name="Johannesson H."/>
        </authorList>
    </citation>
    <scope>NUCLEOTIDE SEQUENCE</scope>
    <source>
        <strain evidence="2">PSN243</strain>
    </source>
</reference>
<name>A0AAV9GEB5_9PEZI</name>
<evidence type="ECO:0000313" key="2">
    <source>
        <dbReference type="EMBL" id="KAK4445461.1"/>
    </source>
</evidence>
<feature type="compositionally biased region" description="Polar residues" evidence="1">
    <location>
        <begin position="1"/>
        <end position="14"/>
    </location>
</feature>
<feature type="compositionally biased region" description="Pro residues" evidence="1">
    <location>
        <begin position="60"/>
        <end position="79"/>
    </location>
</feature>
<accession>A0AAV9GEB5</accession>
<dbReference type="AlphaFoldDB" id="A0AAV9GEB5"/>
<organism evidence="2 3">
    <name type="scientific">Podospora aff. communis PSN243</name>
    <dbReference type="NCBI Taxonomy" id="3040156"/>
    <lineage>
        <taxon>Eukaryota</taxon>
        <taxon>Fungi</taxon>
        <taxon>Dikarya</taxon>
        <taxon>Ascomycota</taxon>
        <taxon>Pezizomycotina</taxon>
        <taxon>Sordariomycetes</taxon>
        <taxon>Sordariomycetidae</taxon>
        <taxon>Sordariales</taxon>
        <taxon>Podosporaceae</taxon>
        <taxon>Podospora</taxon>
    </lineage>
</organism>
<dbReference type="Proteomes" id="UP001321760">
    <property type="component" value="Unassembled WGS sequence"/>
</dbReference>
<proteinExistence type="predicted"/>
<protein>
    <submittedName>
        <fullName evidence="2">Uncharacterized protein</fullName>
    </submittedName>
</protein>
<comment type="caution">
    <text evidence="2">The sequence shown here is derived from an EMBL/GenBank/DDBJ whole genome shotgun (WGS) entry which is preliminary data.</text>
</comment>
<keyword evidence="3" id="KW-1185">Reference proteome</keyword>
<gene>
    <name evidence="2" type="ORF">QBC34DRAFT_472374</name>
</gene>
<dbReference type="EMBL" id="MU865965">
    <property type="protein sequence ID" value="KAK4445461.1"/>
    <property type="molecule type" value="Genomic_DNA"/>
</dbReference>
<evidence type="ECO:0000256" key="1">
    <source>
        <dbReference type="SAM" id="MobiDB-lite"/>
    </source>
</evidence>